<sequence length="114" mass="12931">MAEARACLQAVIMAEEMGFQDVVVEGDALIVIRKLKSPDDDLSNISSLIREIKGRTCRFKSLSFKYIPREANNATHGMARVGRQYESPQYWIEEAPIEVVELVDCERNRDANGR</sequence>
<dbReference type="PANTHER" id="PTHR47074:SF61">
    <property type="entry name" value="RNASE H TYPE-1 DOMAIN-CONTAINING PROTEIN"/>
    <property type="match status" value="1"/>
</dbReference>
<name>A0ABR0MJB2_GOSAR</name>
<dbReference type="PANTHER" id="PTHR47074">
    <property type="entry name" value="BNAC02G40300D PROTEIN"/>
    <property type="match status" value="1"/>
</dbReference>
<dbReference type="CDD" id="cd06222">
    <property type="entry name" value="RNase_H_like"/>
    <property type="match status" value="1"/>
</dbReference>
<evidence type="ECO:0000313" key="3">
    <source>
        <dbReference type="Proteomes" id="UP001358586"/>
    </source>
</evidence>
<evidence type="ECO:0000259" key="1">
    <source>
        <dbReference type="Pfam" id="PF13456"/>
    </source>
</evidence>
<comment type="caution">
    <text evidence="2">The sequence shown here is derived from an EMBL/GenBank/DDBJ whole genome shotgun (WGS) entry which is preliminary data.</text>
</comment>
<reference evidence="2 3" key="1">
    <citation type="submission" date="2023-03" db="EMBL/GenBank/DDBJ databases">
        <title>WGS of Gossypium arboreum.</title>
        <authorList>
            <person name="Yu D."/>
        </authorList>
    </citation>
    <scope>NUCLEOTIDE SEQUENCE [LARGE SCALE GENOMIC DNA]</scope>
    <source>
        <tissue evidence="2">Leaf</tissue>
    </source>
</reference>
<keyword evidence="3" id="KW-1185">Reference proteome</keyword>
<dbReference type="Pfam" id="PF13456">
    <property type="entry name" value="RVT_3"/>
    <property type="match status" value="1"/>
</dbReference>
<dbReference type="InterPro" id="IPR052929">
    <property type="entry name" value="RNase_H-like_EbsB-rel"/>
</dbReference>
<accession>A0ABR0MJB2</accession>
<feature type="domain" description="RNase H type-1" evidence="1">
    <location>
        <begin position="1"/>
        <end position="80"/>
    </location>
</feature>
<dbReference type="InterPro" id="IPR002156">
    <property type="entry name" value="RNaseH_domain"/>
</dbReference>
<proteinExistence type="predicted"/>
<evidence type="ECO:0000313" key="2">
    <source>
        <dbReference type="EMBL" id="KAK5773323.1"/>
    </source>
</evidence>
<gene>
    <name evidence="2" type="ORF">PVK06_049629</name>
</gene>
<organism evidence="2 3">
    <name type="scientific">Gossypium arboreum</name>
    <name type="common">Tree cotton</name>
    <name type="synonym">Gossypium nanking</name>
    <dbReference type="NCBI Taxonomy" id="29729"/>
    <lineage>
        <taxon>Eukaryota</taxon>
        <taxon>Viridiplantae</taxon>
        <taxon>Streptophyta</taxon>
        <taxon>Embryophyta</taxon>
        <taxon>Tracheophyta</taxon>
        <taxon>Spermatophyta</taxon>
        <taxon>Magnoliopsida</taxon>
        <taxon>eudicotyledons</taxon>
        <taxon>Gunneridae</taxon>
        <taxon>Pentapetalae</taxon>
        <taxon>rosids</taxon>
        <taxon>malvids</taxon>
        <taxon>Malvales</taxon>
        <taxon>Malvaceae</taxon>
        <taxon>Malvoideae</taxon>
        <taxon>Gossypium</taxon>
    </lineage>
</organism>
<dbReference type="InterPro" id="IPR044730">
    <property type="entry name" value="RNase_H-like_dom_plant"/>
</dbReference>
<dbReference type="Gene3D" id="3.30.420.10">
    <property type="entry name" value="Ribonuclease H-like superfamily/Ribonuclease H"/>
    <property type="match status" value="1"/>
</dbReference>
<dbReference type="InterPro" id="IPR036397">
    <property type="entry name" value="RNaseH_sf"/>
</dbReference>
<dbReference type="Proteomes" id="UP001358586">
    <property type="component" value="Chromosome 13"/>
</dbReference>
<dbReference type="EMBL" id="JARKNE010000013">
    <property type="protein sequence ID" value="KAK5773323.1"/>
    <property type="molecule type" value="Genomic_DNA"/>
</dbReference>
<protein>
    <recommendedName>
        <fullName evidence="1">RNase H type-1 domain-containing protein</fullName>
    </recommendedName>
</protein>